<comment type="caution">
    <text evidence="2">The sequence shown here is derived from an EMBL/GenBank/DDBJ whole genome shotgun (WGS) entry which is preliminary data.</text>
</comment>
<evidence type="ECO:0008006" key="4">
    <source>
        <dbReference type="Google" id="ProtNLM"/>
    </source>
</evidence>
<gene>
    <name evidence="2" type="ORF">NHX12_014063</name>
</gene>
<keyword evidence="3" id="KW-1185">Reference proteome</keyword>
<dbReference type="EMBL" id="JANIIK010000118">
    <property type="protein sequence ID" value="KAJ3585342.1"/>
    <property type="molecule type" value="Genomic_DNA"/>
</dbReference>
<dbReference type="AlphaFoldDB" id="A0A9Q0I3F2"/>
<protein>
    <recommendedName>
        <fullName evidence="4">Sperm-associated antigen 17-like</fullName>
    </recommendedName>
</protein>
<name>A0A9Q0I3F2_9TELE</name>
<evidence type="ECO:0000256" key="1">
    <source>
        <dbReference type="SAM" id="MobiDB-lite"/>
    </source>
</evidence>
<feature type="region of interest" description="Disordered" evidence="1">
    <location>
        <begin position="391"/>
        <end position="414"/>
    </location>
</feature>
<dbReference type="Proteomes" id="UP001148018">
    <property type="component" value="Unassembled WGS sequence"/>
</dbReference>
<reference evidence="2" key="1">
    <citation type="submission" date="2022-07" db="EMBL/GenBank/DDBJ databases">
        <title>Chromosome-level genome of Muraenolepis orangiensis.</title>
        <authorList>
            <person name="Kim J."/>
        </authorList>
    </citation>
    <scope>NUCLEOTIDE SEQUENCE</scope>
    <source>
        <strain evidence="2">KU_S4_2022</strain>
        <tissue evidence="2">Muscle</tissue>
    </source>
</reference>
<dbReference type="InterPro" id="IPR026173">
    <property type="entry name" value="SPAG17"/>
</dbReference>
<dbReference type="GO" id="GO:0005576">
    <property type="term" value="C:extracellular region"/>
    <property type="evidence" value="ECO:0007669"/>
    <property type="project" value="GOC"/>
</dbReference>
<dbReference type="GO" id="GO:1990716">
    <property type="term" value="C:axonemal central apparatus"/>
    <property type="evidence" value="ECO:0007669"/>
    <property type="project" value="TreeGrafter"/>
</dbReference>
<dbReference type="OrthoDB" id="10257153at2759"/>
<organism evidence="2 3">
    <name type="scientific">Muraenolepis orangiensis</name>
    <name type="common">Patagonian moray cod</name>
    <dbReference type="NCBI Taxonomy" id="630683"/>
    <lineage>
        <taxon>Eukaryota</taxon>
        <taxon>Metazoa</taxon>
        <taxon>Chordata</taxon>
        <taxon>Craniata</taxon>
        <taxon>Vertebrata</taxon>
        <taxon>Euteleostomi</taxon>
        <taxon>Actinopterygii</taxon>
        <taxon>Neopterygii</taxon>
        <taxon>Teleostei</taxon>
        <taxon>Neoteleostei</taxon>
        <taxon>Acanthomorphata</taxon>
        <taxon>Zeiogadaria</taxon>
        <taxon>Gadariae</taxon>
        <taxon>Gadiformes</taxon>
        <taxon>Muraenolepidoidei</taxon>
        <taxon>Muraenolepididae</taxon>
        <taxon>Muraenolepis</taxon>
    </lineage>
</organism>
<proteinExistence type="predicted"/>
<dbReference type="PANTHER" id="PTHR21963:SF1">
    <property type="entry name" value="SPERM-ASSOCIATED ANTIGEN 17"/>
    <property type="match status" value="1"/>
</dbReference>
<dbReference type="PANTHER" id="PTHR21963">
    <property type="entry name" value="PF6"/>
    <property type="match status" value="1"/>
</dbReference>
<dbReference type="GO" id="GO:1904158">
    <property type="term" value="P:axonemal central apparatus assembly"/>
    <property type="evidence" value="ECO:0007669"/>
    <property type="project" value="TreeGrafter"/>
</dbReference>
<sequence length="463" mass="50480">MGGQLINVSGQLQHLFPSDGGRITVEKVSFVQGSCLIKVAVKKDGHHLFTHRVVVESAETPLLEEDIRYPGRDVKDYKEYVSTETRGGMSVDRDVPHASFSAVLDNGVRLSYRHDDTAGVHTDGAVSFSSDSGSVWPPGAELRQEETLDEQKDVVTPPQEGHWITTAPSGARVCTVGSTHEHIPTASVLSVHATDPLSQAVMITRQDRVLRVQNTDGTLTVEHADGTTITSFYQEKTSTHRHTERGPHAERVVLVEREGLASVALFPESGEAHVFLPDGTLVVGDGYGVYRVFPSSTGKLLIGQDGTCVYSTDPAPSSPGSQSGSYRLSTTHTVTCDITDPEGNHFQDGSGAELLESQEVERLLRQADSEPSSLIIRPPNLRNHNCCTYPEVERKSPVPPLGSDPGRGPAVRGRPPVQALQVQELRVYPPTSGRLRDTLDCQLKGFMEHLLMRKQLSDDMKKT</sequence>
<dbReference type="GO" id="GO:0003351">
    <property type="term" value="P:epithelial cilium movement involved in extracellular fluid movement"/>
    <property type="evidence" value="ECO:0007669"/>
    <property type="project" value="TreeGrafter"/>
</dbReference>
<evidence type="ECO:0000313" key="3">
    <source>
        <dbReference type="Proteomes" id="UP001148018"/>
    </source>
</evidence>
<evidence type="ECO:0000313" key="2">
    <source>
        <dbReference type="EMBL" id="KAJ3585342.1"/>
    </source>
</evidence>
<accession>A0A9Q0I3F2</accession>